<feature type="domain" description="TonB C-terminal" evidence="12">
    <location>
        <begin position="125"/>
        <end position="217"/>
    </location>
</feature>
<dbReference type="PANTHER" id="PTHR33446">
    <property type="entry name" value="PROTEIN TONB-RELATED"/>
    <property type="match status" value="1"/>
</dbReference>
<sequence>MSGYRPDGARHALGAVAALGCAAALIFALAAPMLVQRVKAPRLAVFDVNLQPPPPPVPKQAPIPPSPVTRRQISLPRPQVILPDPPDPVVDATPVPPPPQPELPAPSPSPLSALPPAPAPRAPVARDLVATVLSAVPPRYPIDSRRRREQGVVVLALLVGTDGRVKTISVSNSSGVRRLDDAALAAVRKWRWSPMLVGGVAVEVRGLVEIPFVLREP</sequence>
<keyword evidence="14" id="KW-1185">Reference proteome</keyword>
<dbReference type="GO" id="GO:0015031">
    <property type="term" value="P:protein transport"/>
    <property type="evidence" value="ECO:0007669"/>
    <property type="project" value="UniProtKB-UniRule"/>
</dbReference>
<evidence type="ECO:0000256" key="2">
    <source>
        <dbReference type="ARBA" id="ARBA00006555"/>
    </source>
</evidence>
<keyword evidence="4 10" id="KW-1003">Cell membrane</keyword>
<evidence type="ECO:0000313" key="13">
    <source>
        <dbReference type="EMBL" id="MBB4101157.1"/>
    </source>
</evidence>
<dbReference type="RefSeq" id="WP_184000511.1">
    <property type="nucleotide sequence ID" value="NZ_JACIEH010000005.1"/>
</dbReference>
<dbReference type="GO" id="GO:0098797">
    <property type="term" value="C:plasma membrane protein complex"/>
    <property type="evidence" value="ECO:0007669"/>
    <property type="project" value="TreeGrafter"/>
</dbReference>
<dbReference type="GO" id="GO:0015891">
    <property type="term" value="P:siderophore transport"/>
    <property type="evidence" value="ECO:0007669"/>
    <property type="project" value="InterPro"/>
</dbReference>
<dbReference type="GO" id="GO:0055085">
    <property type="term" value="P:transmembrane transport"/>
    <property type="evidence" value="ECO:0007669"/>
    <property type="project" value="InterPro"/>
</dbReference>
<keyword evidence="5 10" id="KW-0997">Cell inner membrane</keyword>
<dbReference type="AlphaFoldDB" id="A0A7W6JX38"/>
<gene>
    <name evidence="13" type="ORF">GGR46_004747</name>
</gene>
<keyword evidence="6 10" id="KW-0812">Transmembrane</keyword>
<dbReference type="GO" id="GO:0031992">
    <property type="term" value="F:energy transducer activity"/>
    <property type="evidence" value="ECO:0007669"/>
    <property type="project" value="InterPro"/>
</dbReference>
<evidence type="ECO:0000259" key="12">
    <source>
        <dbReference type="PROSITE" id="PS52015"/>
    </source>
</evidence>
<dbReference type="Proteomes" id="UP000557392">
    <property type="component" value="Unassembled WGS sequence"/>
</dbReference>
<evidence type="ECO:0000256" key="1">
    <source>
        <dbReference type="ARBA" id="ARBA00004383"/>
    </source>
</evidence>
<dbReference type="Pfam" id="PF03544">
    <property type="entry name" value="TonB_C"/>
    <property type="match status" value="1"/>
</dbReference>
<dbReference type="PROSITE" id="PS52015">
    <property type="entry name" value="TONB_CTD"/>
    <property type="match status" value="1"/>
</dbReference>
<feature type="compositionally biased region" description="Pro residues" evidence="11">
    <location>
        <begin position="51"/>
        <end position="67"/>
    </location>
</feature>
<keyword evidence="3 10" id="KW-0813">Transport</keyword>
<comment type="similarity">
    <text evidence="2 10">Belongs to the TonB family.</text>
</comment>
<evidence type="ECO:0000256" key="5">
    <source>
        <dbReference type="ARBA" id="ARBA00022519"/>
    </source>
</evidence>
<evidence type="ECO:0000256" key="6">
    <source>
        <dbReference type="ARBA" id="ARBA00022692"/>
    </source>
</evidence>
<dbReference type="InterPro" id="IPR006260">
    <property type="entry name" value="TonB/TolA_C"/>
</dbReference>
<feature type="compositionally biased region" description="Pro residues" evidence="11">
    <location>
        <begin position="83"/>
        <end position="120"/>
    </location>
</feature>
<evidence type="ECO:0000256" key="4">
    <source>
        <dbReference type="ARBA" id="ARBA00022475"/>
    </source>
</evidence>
<proteinExistence type="inferred from homology"/>
<dbReference type="PROSITE" id="PS51257">
    <property type="entry name" value="PROKAR_LIPOPROTEIN"/>
    <property type="match status" value="1"/>
</dbReference>
<feature type="transmembrane region" description="Helical" evidence="10">
    <location>
        <begin position="12"/>
        <end position="35"/>
    </location>
</feature>
<dbReference type="InterPro" id="IPR051045">
    <property type="entry name" value="TonB-dependent_transducer"/>
</dbReference>
<dbReference type="InterPro" id="IPR003538">
    <property type="entry name" value="TonB"/>
</dbReference>
<name>A0A7W6JX38_9SPHN</name>
<feature type="region of interest" description="Disordered" evidence="11">
    <location>
        <begin position="51"/>
        <end position="70"/>
    </location>
</feature>
<dbReference type="PANTHER" id="PTHR33446:SF2">
    <property type="entry name" value="PROTEIN TONB"/>
    <property type="match status" value="1"/>
</dbReference>
<reference evidence="13 14" key="1">
    <citation type="submission" date="2020-08" db="EMBL/GenBank/DDBJ databases">
        <title>Genomic Encyclopedia of Type Strains, Phase IV (KMG-IV): sequencing the most valuable type-strain genomes for metagenomic binning, comparative biology and taxonomic classification.</title>
        <authorList>
            <person name="Goeker M."/>
        </authorList>
    </citation>
    <scope>NUCLEOTIDE SEQUENCE [LARGE SCALE GENOMIC DNA]</scope>
    <source>
        <strain evidence="13 14">DSM 101806</strain>
    </source>
</reference>
<evidence type="ECO:0000313" key="14">
    <source>
        <dbReference type="Proteomes" id="UP000557392"/>
    </source>
</evidence>
<keyword evidence="9 10" id="KW-0472">Membrane</keyword>
<dbReference type="GO" id="GO:0030288">
    <property type="term" value="C:outer membrane-bounded periplasmic space"/>
    <property type="evidence" value="ECO:0007669"/>
    <property type="project" value="InterPro"/>
</dbReference>
<dbReference type="SUPFAM" id="SSF74653">
    <property type="entry name" value="TolA/TonB C-terminal domain"/>
    <property type="match status" value="1"/>
</dbReference>
<evidence type="ECO:0000256" key="9">
    <source>
        <dbReference type="ARBA" id="ARBA00023136"/>
    </source>
</evidence>
<comment type="caution">
    <text evidence="13">The sequence shown here is derived from an EMBL/GenBank/DDBJ whole genome shotgun (WGS) entry which is preliminary data.</text>
</comment>
<evidence type="ECO:0000256" key="11">
    <source>
        <dbReference type="SAM" id="MobiDB-lite"/>
    </source>
</evidence>
<organism evidence="13 14">
    <name type="scientific">Sphingomonas kyeonggiensis</name>
    <dbReference type="NCBI Taxonomy" id="1268553"/>
    <lineage>
        <taxon>Bacteria</taxon>
        <taxon>Pseudomonadati</taxon>
        <taxon>Pseudomonadota</taxon>
        <taxon>Alphaproteobacteria</taxon>
        <taxon>Sphingomonadales</taxon>
        <taxon>Sphingomonadaceae</taxon>
        <taxon>Sphingomonas</taxon>
    </lineage>
</organism>
<keyword evidence="7 10" id="KW-0653">Protein transport</keyword>
<feature type="region of interest" description="Disordered" evidence="11">
    <location>
        <begin position="75"/>
        <end position="120"/>
    </location>
</feature>
<accession>A0A7W6JX38</accession>
<dbReference type="NCBIfam" id="TIGR01352">
    <property type="entry name" value="tonB_Cterm"/>
    <property type="match status" value="1"/>
</dbReference>
<dbReference type="Gene3D" id="3.30.1150.10">
    <property type="match status" value="1"/>
</dbReference>
<dbReference type="EMBL" id="JACIEH010000005">
    <property type="protein sequence ID" value="MBB4101157.1"/>
    <property type="molecule type" value="Genomic_DNA"/>
</dbReference>
<comment type="function">
    <text evidence="10">Interacts with outer membrane receptor proteins that carry out high-affinity binding and energy dependent uptake into the periplasmic space of specific substrates. It could act to transduce energy from the cytoplasmic membrane to specific energy-requiring processes in the outer membrane, resulting in the release into the periplasm of ligands bound by these outer membrane proteins.</text>
</comment>
<evidence type="ECO:0000256" key="3">
    <source>
        <dbReference type="ARBA" id="ARBA00022448"/>
    </source>
</evidence>
<evidence type="ECO:0000256" key="7">
    <source>
        <dbReference type="ARBA" id="ARBA00022927"/>
    </source>
</evidence>
<dbReference type="InterPro" id="IPR037682">
    <property type="entry name" value="TonB_C"/>
</dbReference>
<keyword evidence="8 10" id="KW-1133">Transmembrane helix</keyword>
<comment type="subcellular location">
    <subcellularLocation>
        <location evidence="1 10">Cell inner membrane</location>
        <topology evidence="1 10">Single-pass membrane protein</topology>
        <orientation evidence="1 10">Periplasmic side</orientation>
    </subcellularLocation>
</comment>
<protein>
    <recommendedName>
        <fullName evidence="10">Protein TonB</fullName>
    </recommendedName>
</protein>
<dbReference type="PRINTS" id="PR01374">
    <property type="entry name" value="TONBPROTEIN"/>
</dbReference>
<evidence type="ECO:0000256" key="8">
    <source>
        <dbReference type="ARBA" id="ARBA00022989"/>
    </source>
</evidence>
<keyword evidence="10" id="KW-0735">Signal-anchor</keyword>
<evidence type="ECO:0000256" key="10">
    <source>
        <dbReference type="RuleBase" id="RU362123"/>
    </source>
</evidence>